<reference evidence="2 3" key="1">
    <citation type="submission" date="2020-02" db="EMBL/GenBank/DDBJ databases">
        <authorList>
            <person name="Kim Y.B."/>
            <person name="Roh S.W."/>
        </authorList>
    </citation>
    <scope>NUCLEOTIDE SEQUENCE [LARGE SCALE GENOMIC DNA]</scope>
    <source>
        <strain evidence="2 3">DSM 103574</strain>
    </source>
</reference>
<dbReference type="KEGG" id="abut:Ami103574_12475"/>
<dbReference type="InterPro" id="IPR041380">
    <property type="entry name" value="Acetyltransf_17"/>
</dbReference>
<dbReference type="InterPro" id="IPR036527">
    <property type="entry name" value="SCP2_sterol-bd_dom_sf"/>
</dbReference>
<sequence>MRRIQAIGPDVMEDYLEIYLNAYPAFKTLDGECYETYRKKTLRDMEEAEDVHFFGLYEEQVLIATMKLIEFKMNLFGQMQKAVGLMSLAVHPLHKKQGVALNMVQFFEEYTEKSGGLIALLLPFSMDFYRRMGYGFGSKLDEYHIPADSLPRDGELTHLKLLGKEDLPEVLACHQRYAKNNHGMLMKFSEEIRAMEADSPVRRLGWLEEGELKGYLAYRFICDSPMNYTLNHIEVDELIYENGAILKGLLNFLRMQADEAQSVVLRTGEEDFYHLLRSPQDLSNNYIPFGYLQSNVSAIGIMHKILSVEKFIQQTEYRAFPSQEVNLRISWEDELNHRQEAVSIAFGGDGKKGQAHWRVCSEEEGAFVEIRCKKSDLSSLLLGSCRFAAMIRLGVMEISDSTYIDVVDQLFYYRQKPWGNSDF</sequence>
<accession>A0A858BWW1</accession>
<gene>
    <name evidence="2" type="ORF">Ami103574_12475</name>
</gene>
<dbReference type="Gene3D" id="3.40.630.30">
    <property type="match status" value="2"/>
</dbReference>
<dbReference type="Pfam" id="PF13530">
    <property type="entry name" value="SCP2_2"/>
    <property type="match status" value="1"/>
</dbReference>
<dbReference type="AlphaFoldDB" id="A0A858BWW1"/>
<dbReference type="SUPFAM" id="SSF55718">
    <property type="entry name" value="SCP-like"/>
    <property type="match status" value="1"/>
</dbReference>
<dbReference type="EMBL" id="CP048649">
    <property type="protein sequence ID" value="QIB70057.1"/>
    <property type="molecule type" value="Genomic_DNA"/>
</dbReference>
<evidence type="ECO:0000313" key="2">
    <source>
        <dbReference type="EMBL" id="QIB70057.1"/>
    </source>
</evidence>
<feature type="domain" description="N-acetyltransferase" evidence="1">
    <location>
        <begin position="13"/>
        <end position="155"/>
    </location>
</feature>
<dbReference type="InterPro" id="IPR000182">
    <property type="entry name" value="GNAT_dom"/>
</dbReference>
<dbReference type="InterPro" id="IPR025559">
    <property type="entry name" value="Eis_dom"/>
</dbReference>
<keyword evidence="3" id="KW-1185">Reference proteome</keyword>
<dbReference type="GO" id="GO:0030649">
    <property type="term" value="P:aminoglycoside antibiotic catabolic process"/>
    <property type="evidence" value="ECO:0007669"/>
    <property type="project" value="TreeGrafter"/>
</dbReference>
<dbReference type="Pfam" id="PF13527">
    <property type="entry name" value="Acetyltransf_9"/>
    <property type="match status" value="1"/>
</dbReference>
<dbReference type="SUPFAM" id="SSF55729">
    <property type="entry name" value="Acyl-CoA N-acyltransferases (Nat)"/>
    <property type="match status" value="1"/>
</dbReference>
<dbReference type="InterPro" id="IPR051554">
    <property type="entry name" value="Acetyltransferase_Eis"/>
</dbReference>
<evidence type="ECO:0000313" key="3">
    <source>
        <dbReference type="Proteomes" id="UP000466848"/>
    </source>
</evidence>
<keyword evidence="2" id="KW-0808">Transferase</keyword>
<name>A0A858BWW1_9FIRM</name>
<dbReference type="GO" id="GO:0034069">
    <property type="term" value="F:aminoglycoside N-acetyltransferase activity"/>
    <property type="evidence" value="ECO:0007669"/>
    <property type="project" value="TreeGrafter"/>
</dbReference>
<dbReference type="RefSeq" id="WP_163067297.1">
    <property type="nucleotide sequence ID" value="NZ_CP048649.1"/>
</dbReference>
<organism evidence="2 3">
    <name type="scientific">Aminipila butyrica</name>
    <dbReference type="NCBI Taxonomy" id="433296"/>
    <lineage>
        <taxon>Bacteria</taxon>
        <taxon>Bacillati</taxon>
        <taxon>Bacillota</taxon>
        <taxon>Clostridia</taxon>
        <taxon>Peptostreptococcales</taxon>
        <taxon>Anaerovoracaceae</taxon>
        <taxon>Aminipila</taxon>
    </lineage>
</organism>
<proteinExistence type="predicted"/>
<dbReference type="PROSITE" id="PS51186">
    <property type="entry name" value="GNAT"/>
    <property type="match status" value="1"/>
</dbReference>
<dbReference type="PANTHER" id="PTHR37817">
    <property type="entry name" value="N-ACETYLTRANSFERASE EIS"/>
    <property type="match status" value="1"/>
</dbReference>
<dbReference type="InterPro" id="IPR016181">
    <property type="entry name" value="Acyl_CoA_acyltransferase"/>
</dbReference>
<dbReference type="Proteomes" id="UP000466848">
    <property type="component" value="Chromosome"/>
</dbReference>
<dbReference type="PANTHER" id="PTHR37817:SF1">
    <property type="entry name" value="N-ACETYLTRANSFERASE EIS"/>
    <property type="match status" value="1"/>
</dbReference>
<dbReference type="Gene3D" id="3.30.1050.10">
    <property type="entry name" value="SCP2 sterol-binding domain"/>
    <property type="match status" value="1"/>
</dbReference>
<dbReference type="Pfam" id="PF17668">
    <property type="entry name" value="Acetyltransf_17"/>
    <property type="match status" value="1"/>
</dbReference>
<evidence type="ECO:0000259" key="1">
    <source>
        <dbReference type="PROSITE" id="PS51186"/>
    </source>
</evidence>
<protein>
    <submittedName>
        <fullName evidence="2">GNAT family N-acetyltransferase</fullName>
    </submittedName>
</protein>